<evidence type="ECO:0000313" key="3">
    <source>
        <dbReference type="Proteomes" id="UP000314294"/>
    </source>
</evidence>
<accession>A0A4Z2FY42</accession>
<comment type="caution">
    <text evidence="2">The sequence shown here is derived from an EMBL/GenBank/DDBJ whole genome shotgun (WGS) entry which is preliminary data.</text>
</comment>
<feature type="compositionally biased region" description="Low complexity" evidence="1">
    <location>
        <begin position="239"/>
        <end position="261"/>
    </location>
</feature>
<dbReference type="EMBL" id="SRLO01000823">
    <property type="protein sequence ID" value="TNN45805.1"/>
    <property type="molecule type" value="Genomic_DNA"/>
</dbReference>
<reference evidence="2 3" key="1">
    <citation type="submission" date="2019-03" db="EMBL/GenBank/DDBJ databases">
        <title>First draft genome of Liparis tanakae, snailfish: a comprehensive survey of snailfish specific genes.</title>
        <authorList>
            <person name="Kim W."/>
            <person name="Song I."/>
            <person name="Jeong J.-H."/>
            <person name="Kim D."/>
            <person name="Kim S."/>
            <person name="Ryu S."/>
            <person name="Song J.Y."/>
            <person name="Lee S.K."/>
        </authorList>
    </citation>
    <scope>NUCLEOTIDE SEQUENCE [LARGE SCALE GENOMIC DNA]</scope>
    <source>
        <tissue evidence="2">Muscle</tissue>
    </source>
</reference>
<evidence type="ECO:0000313" key="2">
    <source>
        <dbReference type="EMBL" id="TNN45805.1"/>
    </source>
</evidence>
<name>A0A4Z2FY42_9TELE</name>
<protein>
    <submittedName>
        <fullName evidence="2">Uncharacterized protein</fullName>
    </submittedName>
</protein>
<sequence length="295" mass="31539">MSELTCHIPPFYLLTSEGDFHAVGSCPRIRPGSWCCGSGSGGGLGVYLRSGVGCPTCLRLMSGASDTRHTENSRASLAVVNQSERSSVLIGPLGEQQLLLLVQALQEGRLLRDAALPQGLQLIPGLLLLLLGALLSAGASVTSDTAAGFWQTAALSRRFFKTGSKRRESPEMRSRLKGDGCCLHRKEEEEEEEERRMSCKETQRLPQQRRRGAGLQMFRLPGGGRPRQAASSCSPMEVRAASRSASIRSSFCSSFSSSASEARPRSADRTCGGAGPPGAGQSAECRHSSQQVVRT</sequence>
<evidence type="ECO:0000256" key="1">
    <source>
        <dbReference type="SAM" id="MobiDB-lite"/>
    </source>
</evidence>
<dbReference type="AlphaFoldDB" id="A0A4Z2FY42"/>
<organism evidence="2 3">
    <name type="scientific">Liparis tanakae</name>
    <name type="common">Tanaka's snailfish</name>
    <dbReference type="NCBI Taxonomy" id="230148"/>
    <lineage>
        <taxon>Eukaryota</taxon>
        <taxon>Metazoa</taxon>
        <taxon>Chordata</taxon>
        <taxon>Craniata</taxon>
        <taxon>Vertebrata</taxon>
        <taxon>Euteleostomi</taxon>
        <taxon>Actinopterygii</taxon>
        <taxon>Neopterygii</taxon>
        <taxon>Teleostei</taxon>
        <taxon>Neoteleostei</taxon>
        <taxon>Acanthomorphata</taxon>
        <taxon>Eupercaria</taxon>
        <taxon>Perciformes</taxon>
        <taxon>Cottioidei</taxon>
        <taxon>Cottales</taxon>
        <taxon>Liparidae</taxon>
        <taxon>Liparis</taxon>
    </lineage>
</organism>
<feature type="region of interest" description="Disordered" evidence="1">
    <location>
        <begin position="186"/>
        <end position="295"/>
    </location>
</feature>
<dbReference type="Proteomes" id="UP000314294">
    <property type="component" value="Unassembled WGS sequence"/>
</dbReference>
<feature type="compositionally biased region" description="Basic and acidic residues" evidence="1">
    <location>
        <begin position="194"/>
        <end position="203"/>
    </location>
</feature>
<gene>
    <name evidence="2" type="ORF">EYF80_043983</name>
</gene>
<proteinExistence type="predicted"/>
<keyword evidence="3" id="KW-1185">Reference proteome</keyword>